<keyword evidence="2" id="KW-1185">Reference proteome</keyword>
<accession>A0ABS5BP61</accession>
<organism evidence="1 2">
    <name type="scientific">Gemmata palustris</name>
    <dbReference type="NCBI Taxonomy" id="2822762"/>
    <lineage>
        <taxon>Bacteria</taxon>
        <taxon>Pseudomonadati</taxon>
        <taxon>Planctomycetota</taxon>
        <taxon>Planctomycetia</taxon>
        <taxon>Gemmatales</taxon>
        <taxon>Gemmataceae</taxon>
        <taxon>Gemmata</taxon>
    </lineage>
</organism>
<evidence type="ECO:0008006" key="3">
    <source>
        <dbReference type="Google" id="ProtNLM"/>
    </source>
</evidence>
<dbReference type="SUPFAM" id="SSF51182">
    <property type="entry name" value="RmlC-like cupins"/>
    <property type="match status" value="1"/>
</dbReference>
<dbReference type="EMBL" id="JAGKQQ010000001">
    <property type="protein sequence ID" value="MBP3955459.1"/>
    <property type="molecule type" value="Genomic_DNA"/>
</dbReference>
<dbReference type="Proteomes" id="UP000676565">
    <property type="component" value="Unassembled WGS sequence"/>
</dbReference>
<name>A0ABS5BP61_9BACT</name>
<sequence length="162" mass="18967">MSAGLRSSLVERVAKRLVRPFYREPDFYIGGRDNPYLLRWWVIPRNRLFNIYLHKFLRDDDDRALHDHPWISLSVILKGGYIEHTTDGVSVRFAGGIVFRRATHAHRLELLREDGRAVPAWTLFITGPKIREWGFHCPQGWRHWREFTSEVDSGNVGKGCEP</sequence>
<comment type="caution">
    <text evidence="1">The sequence shown here is derived from an EMBL/GenBank/DDBJ whole genome shotgun (WGS) entry which is preliminary data.</text>
</comment>
<dbReference type="InterPro" id="IPR011051">
    <property type="entry name" value="RmlC_Cupin_sf"/>
</dbReference>
<gene>
    <name evidence="1" type="ORF">J8F10_09210</name>
</gene>
<dbReference type="RefSeq" id="WP_210653536.1">
    <property type="nucleotide sequence ID" value="NZ_JAGKQQ010000001.1"/>
</dbReference>
<evidence type="ECO:0000313" key="2">
    <source>
        <dbReference type="Proteomes" id="UP000676565"/>
    </source>
</evidence>
<protein>
    <recommendedName>
        <fullName evidence="3">Cupin domain-containing protein</fullName>
    </recommendedName>
</protein>
<proteinExistence type="predicted"/>
<evidence type="ECO:0000313" key="1">
    <source>
        <dbReference type="EMBL" id="MBP3955459.1"/>
    </source>
</evidence>
<reference evidence="1 2" key="1">
    <citation type="submission" date="2021-04" db="EMBL/GenBank/DDBJ databases">
        <authorList>
            <person name="Ivanova A."/>
        </authorList>
    </citation>
    <scope>NUCLEOTIDE SEQUENCE [LARGE SCALE GENOMIC DNA]</scope>
    <source>
        <strain evidence="1 2">G18</strain>
    </source>
</reference>